<dbReference type="AlphaFoldDB" id="A0A2H0UQR1"/>
<feature type="domain" description="Phosphoribosyltransferase" evidence="2">
    <location>
        <begin position="183"/>
        <end position="235"/>
    </location>
</feature>
<dbReference type="CDD" id="cd06223">
    <property type="entry name" value="PRTases_typeI"/>
    <property type="match status" value="1"/>
</dbReference>
<comment type="caution">
    <text evidence="4">The sequence shown here is derived from an EMBL/GenBank/DDBJ whole genome shotgun (WGS) entry which is preliminary data.</text>
</comment>
<protein>
    <recommendedName>
        <fullName evidence="6">Phosphoribosyltransferase domain-containing protein</fullName>
    </recommendedName>
</protein>
<organism evidence="4 5">
    <name type="scientific">Candidatus Harrisonbacteria bacterium CG10_big_fil_rev_8_21_14_0_10_45_28</name>
    <dbReference type="NCBI Taxonomy" id="1974586"/>
    <lineage>
        <taxon>Bacteria</taxon>
        <taxon>Candidatus Harrisoniibacteriota</taxon>
    </lineage>
</organism>
<dbReference type="InterPro" id="IPR051910">
    <property type="entry name" value="ComF/GntX_DNA_util-trans"/>
</dbReference>
<dbReference type="Pfam" id="PF18912">
    <property type="entry name" value="DZR_2"/>
    <property type="match status" value="1"/>
</dbReference>
<dbReference type="InterPro" id="IPR044005">
    <property type="entry name" value="DZR_2"/>
</dbReference>
<gene>
    <name evidence="4" type="ORF">COU10_01535</name>
</gene>
<dbReference type="PANTHER" id="PTHR47505:SF1">
    <property type="entry name" value="DNA UTILIZATION PROTEIN YHGH"/>
    <property type="match status" value="1"/>
</dbReference>
<comment type="similarity">
    <text evidence="1">Belongs to the ComF/GntX family.</text>
</comment>
<evidence type="ECO:0000256" key="1">
    <source>
        <dbReference type="ARBA" id="ARBA00008007"/>
    </source>
</evidence>
<sequence length="237" mass="26649">MKINFPLWESFLDILFPASCLNCHGKLSRDREHFFICRSCLLNVELASGFVCPKCGGRLPELQLSCHGQVDYILACPTSYDNLIIKKLIWQFKFKGQRKAVLALSAFLSAYLEDNSVDLRDFLVLPIPLFSARRKSRGFNQAELLARAVGEYFGLVVDCENLVRIRNTKTQLEFNSLGGRRENVAGCFKLLKKSDISGRNIVLVDDVWTTGSTMNEAARILKRAGARKIIAITVARA</sequence>
<evidence type="ECO:0000259" key="2">
    <source>
        <dbReference type="Pfam" id="PF00156"/>
    </source>
</evidence>
<dbReference type="InterPro" id="IPR029057">
    <property type="entry name" value="PRTase-like"/>
</dbReference>
<dbReference type="InterPro" id="IPR000836">
    <property type="entry name" value="PRTase_dom"/>
</dbReference>
<name>A0A2H0UQR1_9BACT</name>
<evidence type="ECO:0008006" key="6">
    <source>
        <dbReference type="Google" id="ProtNLM"/>
    </source>
</evidence>
<evidence type="ECO:0000313" key="5">
    <source>
        <dbReference type="Proteomes" id="UP000230903"/>
    </source>
</evidence>
<proteinExistence type="inferred from homology"/>
<feature type="domain" description="Double zinc ribbon" evidence="3">
    <location>
        <begin position="11"/>
        <end position="66"/>
    </location>
</feature>
<reference evidence="5" key="1">
    <citation type="submission" date="2017-09" db="EMBL/GenBank/DDBJ databases">
        <title>Depth-based differentiation of microbial function through sediment-hosted aquifers and enrichment of novel symbionts in the deep terrestrial subsurface.</title>
        <authorList>
            <person name="Probst A.J."/>
            <person name="Ladd B."/>
            <person name="Jarett J.K."/>
            <person name="Geller-Mcgrath D.E."/>
            <person name="Sieber C.M.K."/>
            <person name="Emerson J.B."/>
            <person name="Anantharaman K."/>
            <person name="Thomas B.C."/>
            <person name="Malmstrom R."/>
            <person name="Stieglmeier M."/>
            <person name="Klingl A."/>
            <person name="Woyke T."/>
            <person name="Ryan C.M."/>
            <person name="Banfield J.F."/>
        </authorList>
    </citation>
    <scope>NUCLEOTIDE SEQUENCE [LARGE SCALE GENOMIC DNA]</scope>
</reference>
<dbReference type="EMBL" id="PFBC01000025">
    <property type="protein sequence ID" value="PIR88006.1"/>
    <property type="molecule type" value="Genomic_DNA"/>
</dbReference>
<dbReference type="Proteomes" id="UP000230903">
    <property type="component" value="Unassembled WGS sequence"/>
</dbReference>
<dbReference type="Pfam" id="PF00156">
    <property type="entry name" value="Pribosyltran"/>
    <property type="match status" value="1"/>
</dbReference>
<evidence type="ECO:0000313" key="4">
    <source>
        <dbReference type="EMBL" id="PIR88006.1"/>
    </source>
</evidence>
<dbReference type="PANTHER" id="PTHR47505">
    <property type="entry name" value="DNA UTILIZATION PROTEIN YHGH"/>
    <property type="match status" value="1"/>
</dbReference>
<dbReference type="SUPFAM" id="SSF53271">
    <property type="entry name" value="PRTase-like"/>
    <property type="match status" value="1"/>
</dbReference>
<dbReference type="Gene3D" id="3.40.50.2020">
    <property type="match status" value="1"/>
</dbReference>
<accession>A0A2H0UQR1</accession>
<evidence type="ECO:0000259" key="3">
    <source>
        <dbReference type="Pfam" id="PF18912"/>
    </source>
</evidence>